<dbReference type="SUPFAM" id="SSF56425">
    <property type="entry name" value="Succinate dehydrogenase/fumarate reductase flavoprotein, catalytic domain"/>
    <property type="match status" value="1"/>
</dbReference>
<evidence type="ECO:0000313" key="6">
    <source>
        <dbReference type="Proteomes" id="UP000006055"/>
    </source>
</evidence>
<evidence type="ECO:0000259" key="4">
    <source>
        <dbReference type="Pfam" id="PF00890"/>
    </source>
</evidence>
<keyword evidence="6" id="KW-1185">Reference proteome</keyword>
<dbReference type="OrthoDB" id="9806724at2"/>
<dbReference type="RefSeq" id="WP_014812261.1">
    <property type="nucleotide sequence ID" value="NC_018025.1"/>
</dbReference>
<dbReference type="Gene3D" id="3.90.700.10">
    <property type="entry name" value="Succinate dehydrogenase/fumarate reductase flavoprotein, catalytic domain"/>
    <property type="match status" value="1"/>
</dbReference>
<feature type="domain" description="FAD-dependent oxidoreductase 2 FAD-binding" evidence="4">
    <location>
        <begin position="97"/>
        <end position="483"/>
    </location>
</feature>
<evidence type="ECO:0000256" key="1">
    <source>
        <dbReference type="ARBA" id="ARBA00001974"/>
    </source>
</evidence>
<keyword evidence="3" id="KW-0560">Oxidoreductase</keyword>
<organism evidence="5 6">
    <name type="scientific">Desulfomonile tiedjei (strain ATCC 49306 / DSM 6799 / DCB-1)</name>
    <dbReference type="NCBI Taxonomy" id="706587"/>
    <lineage>
        <taxon>Bacteria</taxon>
        <taxon>Pseudomonadati</taxon>
        <taxon>Thermodesulfobacteriota</taxon>
        <taxon>Desulfomonilia</taxon>
        <taxon>Desulfomonilales</taxon>
        <taxon>Desulfomonilaceae</taxon>
        <taxon>Desulfomonile</taxon>
    </lineage>
</organism>
<dbReference type="InterPro" id="IPR027477">
    <property type="entry name" value="Succ_DH/fumarate_Rdtase_cat_sf"/>
</dbReference>
<accession>I4CC56</accession>
<dbReference type="PRINTS" id="PR00368">
    <property type="entry name" value="FADPNR"/>
</dbReference>
<dbReference type="PANTHER" id="PTHR11632">
    <property type="entry name" value="SUCCINATE DEHYDROGENASE 2 FLAVOPROTEIN SUBUNIT"/>
    <property type="match status" value="1"/>
</dbReference>
<comment type="cofactor">
    <cofactor evidence="1">
        <name>FAD</name>
        <dbReference type="ChEBI" id="CHEBI:57692"/>
    </cofactor>
</comment>
<dbReference type="InterPro" id="IPR036188">
    <property type="entry name" value="FAD/NAD-bd_sf"/>
</dbReference>
<sequence length="559" mass="61649">MGYPQELMELIKNVDRTRPERVARKKAGQEFRALTLDERKDRLEKYHPDFRTGALRELKIGPSKGYAIAPEIADVFEARSRVDPDKINLNEVHYETDVLVIGGGGAGTAAALIAQEQGAQVIIATKLRHGDANTIMAEGGIQAATKAWKDSPYYHYLDVMGGGHFENDPELVKTMVTEAPKVIAWLEKLGCMFNKWEDGKMFTLHGAGTCRKRMHYAGDMTGAEIMRVLRDECRNRIKHIGVLEFSPAVELLLDEKGQCSGAVLYNLETEEYFLVKAKAVVMATGGSGRLHMQGFMTTNHYGATGDGLVMGYRAGVGVRFLHATQYHPTGAVFPEQAEGLLITEKVRGAGANLVNIDGEQFVFEREPRDIESASIIRECTKVGKGVRVPGPLEKYGVWLDSPMIDLLEGEGTVEREFPAKFILYKRYDIDISKLPMLIYPTLHYQNGGLAYSPDGATNLKGFYVAGEVGGGVHGANRLMGNSLLDITVFGRLAGKSAGTFAKARTEVGKLSVQHVRDYHKELEASGIETDRVSPMVLPDYGNPEVKSRQWTTTYVGTVR</sequence>
<dbReference type="EMBL" id="CP003360">
    <property type="protein sequence ID" value="AFM27147.1"/>
    <property type="molecule type" value="Genomic_DNA"/>
</dbReference>
<protein>
    <submittedName>
        <fullName evidence="5">Succinate dehydrogenase/fumarate reductase flavoprotein subunit</fullName>
    </submittedName>
</protein>
<dbReference type="KEGG" id="dti:Desti_4517"/>
<name>I4CC56_DESTA</name>
<gene>
    <name evidence="5" type="ordered locus">Desti_4517</name>
</gene>
<dbReference type="PATRIC" id="fig|706587.4.peg.5123"/>
<dbReference type="InterPro" id="IPR030664">
    <property type="entry name" value="SdhA/FrdA/AprA"/>
</dbReference>
<dbReference type="AlphaFoldDB" id="I4CC56"/>
<dbReference type="SUPFAM" id="SSF51905">
    <property type="entry name" value="FAD/NAD(P)-binding domain"/>
    <property type="match status" value="1"/>
</dbReference>
<proteinExistence type="predicted"/>
<evidence type="ECO:0000313" key="5">
    <source>
        <dbReference type="EMBL" id="AFM27147.1"/>
    </source>
</evidence>
<dbReference type="PANTHER" id="PTHR11632:SF51">
    <property type="entry name" value="SUCCINATE DEHYDROGENASE [UBIQUINONE] FLAVOPROTEIN SUBUNIT, MITOCHONDRIAL"/>
    <property type="match status" value="1"/>
</dbReference>
<evidence type="ECO:0000256" key="2">
    <source>
        <dbReference type="ARBA" id="ARBA00022630"/>
    </source>
</evidence>
<keyword evidence="2" id="KW-0285">Flavoprotein</keyword>
<dbReference type="Pfam" id="PF00890">
    <property type="entry name" value="FAD_binding_2"/>
    <property type="match status" value="1"/>
</dbReference>
<evidence type="ECO:0000256" key="3">
    <source>
        <dbReference type="ARBA" id="ARBA00023002"/>
    </source>
</evidence>
<dbReference type="HOGENOM" id="CLU_014312_8_4_7"/>
<dbReference type="STRING" id="706587.Desti_4517"/>
<dbReference type="InterPro" id="IPR003953">
    <property type="entry name" value="FAD-dep_OxRdtase_2_FAD-bd"/>
</dbReference>
<dbReference type="Gene3D" id="3.50.50.60">
    <property type="entry name" value="FAD/NAD(P)-binding domain"/>
    <property type="match status" value="1"/>
</dbReference>
<dbReference type="Proteomes" id="UP000006055">
    <property type="component" value="Chromosome"/>
</dbReference>
<reference evidence="6" key="1">
    <citation type="submission" date="2012-06" db="EMBL/GenBank/DDBJ databases">
        <title>Complete sequence of chromosome of Desulfomonile tiedjei DSM 6799.</title>
        <authorList>
            <person name="Lucas S."/>
            <person name="Copeland A."/>
            <person name="Lapidus A."/>
            <person name="Glavina del Rio T."/>
            <person name="Dalin E."/>
            <person name="Tice H."/>
            <person name="Bruce D."/>
            <person name="Goodwin L."/>
            <person name="Pitluck S."/>
            <person name="Peters L."/>
            <person name="Ovchinnikova G."/>
            <person name="Zeytun A."/>
            <person name="Lu M."/>
            <person name="Kyrpides N."/>
            <person name="Mavromatis K."/>
            <person name="Ivanova N."/>
            <person name="Brettin T."/>
            <person name="Detter J.C."/>
            <person name="Han C."/>
            <person name="Larimer F."/>
            <person name="Land M."/>
            <person name="Hauser L."/>
            <person name="Markowitz V."/>
            <person name="Cheng J.-F."/>
            <person name="Hugenholtz P."/>
            <person name="Woyke T."/>
            <person name="Wu D."/>
            <person name="Spring S."/>
            <person name="Schroeder M."/>
            <person name="Brambilla E."/>
            <person name="Klenk H.-P."/>
            <person name="Eisen J.A."/>
        </authorList>
    </citation>
    <scope>NUCLEOTIDE SEQUENCE [LARGE SCALE GENOMIC DNA]</scope>
    <source>
        <strain evidence="6">ATCC 49306 / DSM 6799 / DCB-1</strain>
    </source>
</reference>
<dbReference type="eggNOG" id="COG1053">
    <property type="taxonomic scope" value="Bacteria"/>
</dbReference>
<dbReference type="GO" id="GO:0016491">
    <property type="term" value="F:oxidoreductase activity"/>
    <property type="evidence" value="ECO:0007669"/>
    <property type="project" value="UniProtKB-KW"/>
</dbReference>